<evidence type="ECO:0000256" key="1">
    <source>
        <dbReference type="ARBA" id="ARBA00010343"/>
    </source>
</evidence>
<dbReference type="GO" id="GO:0003677">
    <property type="term" value="F:DNA binding"/>
    <property type="evidence" value="ECO:0007669"/>
    <property type="project" value="InterPro"/>
</dbReference>
<dbReference type="Pfam" id="PF00125">
    <property type="entry name" value="Histone"/>
    <property type="match status" value="1"/>
</dbReference>
<organism evidence="3">
    <name type="scientific">Arcella intermedia</name>
    <dbReference type="NCBI Taxonomy" id="1963864"/>
    <lineage>
        <taxon>Eukaryota</taxon>
        <taxon>Amoebozoa</taxon>
        <taxon>Tubulinea</taxon>
        <taxon>Elardia</taxon>
        <taxon>Arcellinida</taxon>
        <taxon>Sphaerothecina</taxon>
        <taxon>Arcellidae</taxon>
        <taxon>Arcella</taxon>
    </lineage>
</organism>
<dbReference type="InterPro" id="IPR009072">
    <property type="entry name" value="Histone-fold"/>
</dbReference>
<dbReference type="SUPFAM" id="SSF47113">
    <property type="entry name" value="Histone-fold"/>
    <property type="match status" value="1"/>
</dbReference>
<dbReference type="EMBL" id="GIBP01008454">
    <property type="protein sequence ID" value="NDV37423.1"/>
    <property type="molecule type" value="Transcribed_RNA"/>
</dbReference>
<evidence type="ECO:0000259" key="2">
    <source>
        <dbReference type="Pfam" id="PF00125"/>
    </source>
</evidence>
<dbReference type="InterPro" id="IPR000164">
    <property type="entry name" value="Histone_H3/CENP-A"/>
</dbReference>
<dbReference type="Gene3D" id="1.10.20.10">
    <property type="entry name" value="Histone, subunit A"/>
    <property type="match status" value="1"/>
</dbReference>
<dbReference type="GO" id="GO:0046982">
    <property type="term" value="F:protein heterodimerization activity"/>
    <property type="evidence" value="ECO:0007669"/>
    <property type="project" value="InterPro"/>
</dbReference>
<dbReference type="AlphaFoldDB" id="A0A6B2LK64"/>
<dbReference type="PANTHER" id="PTHR11426">
    <property type="entry name" value="HISTONE H3"/>
    <property type="match status" value="1"/>
</dbReference>
<feature type="domain" description="Core Histone H2A/H2B/H3" evidence="2">
    <location>
        <begin position="2"/>
        <end position="82"/>
    </location>
</feature>
<name>A0A6B2LK64_9EUKA</name>
<dbReference type="SMART" id="SM00428">
    <property type="entry name" value="H3"/>
    <property type="match status" value="1"/>
</dbReference>
<protein>
    <recommendedName>
        <fullName evidence="2">Core Histone H2A/H2B/H3 domain-containing protein</fullName>
    </recommendedName>
</protein>
<dbReference type="PRINTS" id="PR00622">
    <property type="entry name" value="HISTONEH3"/>
</dbReference>
<evidence type="ECO:0000313" key="3">
    <source>
        <dbReference type="EMBL" id="NDV37423.1"/>
    </source>
</evidence>
<accession>A0A6B2LK64</accession>
<proteinExistence type="inferred from homology"/>
<reference evidence="3" key="1">
    <citation type="journal article" date="2020" name="J. Eukaryot. Microbiol.">
        <title>De novo Sequencing, Assembly and Annotation of the Transcriptome for the Free-Living Testate Amoeba Arcella intermedia.</title>
        <authorList>
            <person name="Ribeiro G.M."/>
            <person name="Porfirio-Sousa A.L."/>
            <person name="Maurer-Alcala X.X."/>
            <person name="Katz L.A."/>
            <person name="Lahr D.J.G."/>
        </authorList>
    </citation>
    <scope>NUCLEOTIDE SEQUENCE</scope>
</reference>
<dbReference type="GO" id="GO:0030527">
    <property type="term" value="F:structural constituent of chromatin"/>
    <property type="evidence" value="ECO:0007669"/>
    <property type="project" value="InterPro"/>
</dbReference>
<dbReference type="GO" id="GO:0000786">
    <property type="term" value="C:nucleosome"/>
    <property type="evidence" value="ECO:0007669"/>
    <property type="project" value="InterPro"/>
</dbReference>
<comment type="similarity">
    <text evidence="1">Belongs to the histone H3 family.</text>
</comment>
<dbReference type="InterPro" id="IPR007125">
    <property type="entry name" value="H2A/H2B/H3"/>
</dbReference>
<sequence>MREIRQYQESTDLLISRRAFKRLVDEITQDFGPQFRVTRAAAYALQEAAEAFLVETLEDTSLFAMHDKREVIMCKDMQKARRVSRRDMTFGNVCSGNREQRKKEAKVRMEKQNAYLNSGEVAPTLGEDLSVPLDGDKEGTIETEPVNPESLVTSDFNFSGFGLDDQMAYWFKK</sequence>